<gene>
    <name evidence="2" type="ORF">K457DRAFT_561218</name>
</gene>
<name>A0A197JUI2_9FUNG</name>
<evidence type="ECO:0000313" key="2">
    <source>
        <dbReference type="EMBL" id="OAQ28633.1"/>
    </source>
</evidence>
<dbReference type="OrthoDB" id="6159439at2759"/>
<feature type="compositionally biased region" description="Basic and acidic residues" evidence="1">
    <location>
        <begin position="406"/>
        <end position="424"/>
    </location>
</feature>
<feature type="compositionally biased region" description="Basic residues" evidence="1">
    <location>
        <begin position="339"/>
        <end position="355"/>
    </location>
</feature>
<sequence>MSPTSSIPTSTATRTIKPCFPSPTSPLSPILLPSTPKHHNTMISTSTTTPPSNKSASSSPSPPPTSTSISTKKPTLTTAPLPPSTMTKPPSPTSLSPCSRDVTPRVMSVPVAQINTSPIITSTVPNINSEGTSTTSTAAHGRRSRSRSRNASTSTPPPSPPLSASDTVHKEERNGPMDAHTRQRNTPHHYQHRNQRYSHHLTSVEVSTAAAAAAAASYTSQELAIAYSMVTSSAQETGEEGESKAAATTDQGLSKQQVLFSLDEEPKEFNEGMYIAMRNRIFELEAKTVNYAPFNRSRKRSVDRSMDEYPGYGYGQGYDHAHQGRPPVHSGYDGEYGHSSKRAAYHHPNHPHRHSPPSPAYGPPRPEDRQYIYRHAPSYPSWYTPETYMSGSQPQHPGSRHVPTRAGDRESASSHLQIDHRNSRDSNGLDSSGPLSSPPRTLAAKPQTVQPRPILPHRGAEAGGPTKMHHSPSSQPNRHSPPSHPSSSQYTHASPQSTEQPPTPTTPSQQQQLQQQQQEQQRQSFHQRQHRAQQQAQSDYSRSYHLQKHMRISSNSNSNRRNNQSRSSDSISLTNKCTLNPRPTKRRQPNLSCPCNNSNNSSNIKHRECWQFIITNSNSRAHNSN</sequence>
<evidence type="ECO:0000313" key="3">
    <source>
        <dbReference type="Proteomes" id="UP000078512"/>
    </source>
</evidence>
<feature type="compositionally biased region" description="Low complexity" evidence="1">
    <location>
        <begin position="552"/>
        <end position="572"/>
    </location>
</feature>
<keyword evidence="3" id="KW-1185">Reference proteome</keyword>
<dbReference type="Proteomes" id="UP000078512">
    <property type="component" value="Unassembled WGS sequence"/>
</dbReference>
<dbReference type="EMBL" id="KV442047">
    <property type="protein sequence ID" value="OAQ28633.1"/>
    <property type="molecule type" value="Genomic_DNA"/>
</dbReference>
<dbReference type="AlphaFoldDB" id="A0A197JUI2"/>
<feature type="compositionally biased region" description="Low complexity" evidence="1">
    <location>
        <begin position="1"/>
        <end position="16"/>
    </location>
</feature>
<evidence type="ECO:0000256" key="1">
    <source>
        <dbReference type="SAM" id="MobiDB-lite"/>
    </source>
</evidence>
<proteinExistence type="predicted"/>
<feature type="compositionally biased region" description="Basic and acidic residues" evidence="1">
    <location>
        <begin position="167"/>
        <end position="181"/>
    </location>
</feature>
<feature type="region of interest" description="Disordered" evidence="1">
    <location>
        <begin position="313"/>
        <end position="369"/>
    </location>
</feature>
<feature type="compositionally biased region" description="Polar residues" evidence="1">
    <location>
        <begin position="387"/>
        <end position="396"/>
    </location>
</feature>
<feature type="compositionally biased region" description="Low complexity" evidence="1">
    <location>
        <begin position="44"/>
        <end position="59"/>
    </location>
</feature>
<feature type="compositionally biased region" description="Basic residues" evidence="1">
    <location>
        <begin position="182"/>
        <end position="194"/>
    </location>
</feature>
<feature type="region of interest" description="Disordered" evidence="1">
    <location>
        <begin position="1"/>
        <end position="194"/>
    </location>
</feature>
<organism evidence="2 3">
    <name type="scientific">Linnemannia elongata AG-77</name>
    <dbReference type="NCBI Taxonomy" id="1314771"/>
    <lineage>
        <taxon>Eukaryota</taxon>
        <taxon>Fungi</taxon>
        <taxon>Fungi incertae sedis</taxon>
        <taxon>Mucoromycota</taxon>
        <taxon>Mortierellomycotina</taxon>
        <taxon>Mortierellomycetes</taxon>
        <taxon>Mortierellales</taxon>
        <taxon>Mortierellaceae</taxon>
        <taxon>Linnemannia</taxon>
    </lineage>
</organism>
<feature type="compositionally biased region" description="Low complexity" evidence="1">
    <location>
        <begin position="66"/>
        <end position="99"/>
    </location>
</feature>
<protein>
    <submittedName>
        <fullName evidence="2">Uncharacterized protein</fullName>
    </submittedName>
</protein>
<accession>A0A197JUI2</accession>
<feature type="compositionally biased region" description="Polar residues" evidence="1">
    <location>
        <begin position="113"/>
        <end position="131"/>
    </location>
</feature>
<feature type="region of interest" description="Disordered" evidence="1">
    <location>
        <begin position="385"/>
        <end position="592"/>
    </location>
</feature>
<feature type="compositionally biased region" description="Low complexity" evidence="1">
    <location>
        <begin position="471"/>
        <end position="524"/>
    </location>
</feature>
<reference evidence="2 3" key="1">
    <citation type="submission" date="2016-05" db="EMBL/GenBank/DDBJ databases">
        <title>Genome sequencing reveals origins of a unique bacterial endosymbiosis in the earliest lineages of terrestrial Fungi.</title>
        <authorList>
            <consortium name="DOE Joint Genome Institute"/>
            <person name="Uehling J."/>
            <person name="Gryganskyi A."/>
            <person name="Hameed K."/>
            <person name="Tschaplinski T."/>
            <person name="Misztal P."/>
            <person name="Wu S."/>
            <person name="Desiro A."/>
            <person name="Vande Pol N."/>
            <person name="Du Z.-Y."/>
            <person name="Zienkiewicz A."/>
            <person name="Zienkiewicz K."/>
            <person name="Morin E."/>
            <person name="Tisserant E."/>
            <person name="Splivallo R."/>
            <person name="Hainaut M."/>
            <person name="Henrissat B."/>
            <person name="Ohm R."/>
            <person name="Kuo A."/>
            <person name="Yan J."/>
            <person name="Lipzen A."/>
            <person name="Nolan M."/>
            <person name="Labutti K."/>
            <person name="Barry K."/>
            <person name="Goldstein A."/>
            <person name="Labbe J."/>
            <person name="Schadt C."/>
            <person name="Tuskan G."/>
            <person name="Grigoriev I."/>
            <person name="Martin F."/>
            <person name="Vilgalys R."/>
            <person name="Bonito G."/>
        </authorList>
    </citation>
    <scope>NUCLEOTIDE SEQUENCE [LARGE SCALE GENOMIC DNA]</scope>
    <source>
        <strain evidence="2 3">AG-77</strain>
    </source>
</reference>
<feature type="compositionally biased region" description="Low complexity" evidence="1">
    <location>
        <begin position="425"/>
        <end position="435"/>
    </location>
</feature>